<feature type="transmembrane region" description="Helical" evidence="6">
    <location>
        <begin position="172"/>
        <end position="194"/>
    </location>
</feature>
<dbReference type="Proteomes" id="UP001501266">
    <property type="component" value="Unassembled WGS sequence"/>
</dbReference>
<feature type="transmembrane region" description="Helical" evidence="6">
    <location>
        <begin position="241"/>
        <end position="267"/>
    </location>
</feature>
<dbReference type="RefSeq" id="WP_343920660.1">
    <property type="nucleotide sequence ID" value="NZ_BAAAKK010000005.1"/>
</dbReference>
<evidence type="ECO:0000256" key="2">
    <source>
        <dbReference type="ARBA" id="ARBA00022475"/>
    </source>
</evidence>
<evidence type="ECO:0000256" key="1">
    <source>
        <dbReference type="ARBA" id="ARBA00004651"/>
    </source>
</evidence>
<dbReference type="InterPro" id="IPR017039">
    <property type="entry name" value="Virul_fac_BrkB"/>
</dbReference>
<keyword evidence="3 6" id="KW-0812">Transmembrane</keyword>
<keyword evidence="8" id="KW-1185">Reference proteome</keyword>
<evidence type="ECO:0000256" key="4">
    <source>
        <dbReference type="ARBA" id="ARBA00022989"/>
    </source>
</evidence>
<evidence type="ECO:0000256" key="6">
    <source>
        <dbReference type="SAM" id="Phobius"/>
    </source>
</evidence>
<feature type="transmembrane region" description="Helical" evidence="6">
    <location>
        <begin position="206"/>
        <end position="229"/>
    </location>
</feature>
<dbReference type="EMBL" id="BAAAKK010000005">
    <property type="protein sequence ID" value="GAA1425349.1"/>
    <property type="molecule type" value="Genomic_DNA"/>
</dbReference>
<keyword evidence="4 6" id="KW-1133">Transmembrane helix</keyword>
<comment type="subcellular location">
    <subcellularLocation>
        <location evidence="1">Cell membrane</location>
        <topology evidence="1">Multi-pass membrane protein</topology>
    </subcellularLocation>
</comment>
<dbReference type="PANTHER" id="PTHR30213:SF1">
    <property type="entry name" value="INNER MEMBRANE PROTEIN YHJD"/>
    <property type="match status" value="1"/>
</dbReference>
<evidence type="ECO:0000256" key="5">
    <source>
        <dbReference type="ARBA" id="ARBA00023136"/>
    </source>
</evidence>
<evidence type="ECO:0000313" key="7">
    <source>
        <dbReference type="EMBL" id="GAA1425349.1"/>
    </source>
</evidence>
<keyword evidence="5 6" id="KW-0472">Membrane</keyword>
<evidence type="ECO:0000313" key="8">
    <source>
        <dbReference type="Proteomes" id="UP001501266"/>
    </source>
</evidence>
<protein>
    <recommendedName>
        <fullName evidence="9">YihY/virulence factor BrkB family protein</fullName>
    </recommendedName>
</protein>
<comment type="caution">
    <text evidence="7">The sequence shown here is derived from an EMBL/GenBank/DDBJ whole genome shotgun (WGS) entry which is preliminary data.</text>
</comment>
<accession>A0ABP4JQ97</accession>
<sequence>MGKLVERLMRSWPARAWFRYLEQRGPVLAQGMTLQAFLSLFAALFVAFAVFMAVLGGNVELRNAVIGSIASAIPGLIGDNGALDVEQLTQSSIVGWAGIFAAAAILVTAIAWIAVSREGFRAMFDLGAPPSNFFLLKLGDLAVAIGIGLLVVVSSGILVVSQALADALGLGWAGQVVGFVVQLLLDTSVVLLLYRFGGRLRLPARLIVPAAAVCAMAFVVLKLLATLLFRGVENNPLLAGIAAPVVILIWLGFIMQIVLIALAFVAVTDTGRAYTRLVEMGGLDATLTPERAKELLAEVRAGRGAGDDRVKLHKRLARGR</sequence>
<keyword evidence="2" id="KW-1003">Cell membrane</keyword>
<evidence type="ECO:0000256" key="3">
    <source>
        <dbReference type="ARBA" id="ARBA00022692"/>
    </source>
</evidence>
<feature type="transmembrane region" description="Helical" evidence="6">
    <location>
        <begin position="34"/>
        <end position="55"/>
    </location>
</feature>
<feature type="transmembrane region" description="Helical" evidence="6">
    <location>
        <begin position="93"/>
        <end position="115"/>
    </location>
</feature>
<dbReference type="Pfam" id="PF03631">
    <property type="entry name" value="Virul_fac_BrkB"/>
    <property type="match status" value="1"/>
</dbReference>
<name>A0ABP4JQ97_9MICO</name>
<proteinExistence type="predicted"/>
<evidence type="ECO:0008006" key="9">
    <source>
        <dbReference type="Google" id="ProtNLM"/>
    </source>
</evidence>
<dbReference type="PANTHER" id="PTHR30213">
    <property type="entry name" value="INNER MEMBRANE PROTEIN YHJD"/>
    <property type="match status" value="1"/>
</dbReference>
<gene>
    <name evidence="7" type="ORF">GCM10009640_23690</name>
</gene>
<organism evidence="7 8">
    <name type="scientific">Agrococcus citreus</name>
    <dbReference type="NCBI Taxonomy" id="84643"/>
    <lineage>
        <taxon>Bacteria</taxon>
        <taxon>Bacillati</taxon>
        <taxon>Actinomycetota</taxon>
        <taxon>Actinomycetes</taxon>
        <taxon>Micrococcales</taxon>
        <taxon>Microbacteriaceae</taxon>
        <taxon>Agrococcus</taxon>
    </lineage>
</organism>
<reference evidence="8" key="1">
    <citation type="journal article" date="2019" name="Int. J. Syst. Evol. Microbiol.">
        <title>The Global Catalogue of Microorganisms (GCM) 10K type strain sequencing project: providing services to taxonomists for standard genome sequencing and annotation.</title>
        <authorList>
            <consortium name="The Broad Institute Genomics Platform"/>
            <consortium name="The Broad Institute Genome Sequencing Center for Infectious Disease"/>
            <person name="Wu L."/>
            <person name="Ma J."/>
        </authorList>
    </citation>
    <scope>NUCLEOTIDE SEQUENCE [LARGE SCALE GENOMIC DNA]</scope>
    <source>
        <strain evidence="8">JCM 12398</strain>
    </source>
</reference>
<feature type="transmembrane region" description="Helical" evidence="6">
    <location>
        <begin position="135"/>
        <end position="160"/>
    </location>
</feature>